<organism evidence="2 3">
    <name type="scientific">Brevibacterium samyangense</name>
    <dbReference type="NCBI Taxonomy" id="366888"/>
    <lineage>
        <taxon>Bacteria</taxon>
        <taxon>Bacillati</taxon>
        <taxon>Actinomycetota</taxon>
        <taxon>Actinomycetes</taxon>
        <taxon>Micrococcales</taxon>
        <taxon>Brevibacteriaceae</taxon>
        <taxon>Brevibacterium</taxon>
    </lineage>
</organism>
<sequence>MTTPLVHESGWRRQSNRRRGNNLETAVAQLVPGSFGVAVLNGETVHHILTIAQATRLANKLIDAAEAAEQRISA</sequence>
<dbReference type="RefSeq" id="WP_344309354.1">
    <property type="nucleotide sequence ID" value="NZ_BAAANO010000018.1"/>
</dbReference>
<name>A0ABN2TJ32_9MICO</name>
<protein>
    <submittedName>
        <fullName evidence="2">Uncharacterized protein</fullName>
    </submittedName>
</protein>
<accession>A0ABN2TJ32</accession>
<reference evidence="2 3" key="1">
    <citation type="journal article" date="2019" name="Int. J. Syst. Evol. Microbiol.">
        <title>The Global Catalogue of Microorganisms (GCM) 10K type strain sequencing project: providing services to taxonomists for standard genome sequencing and annotation.</title>
        <authorList>
            <consortium name="The Broad Institute Genomics Platform"/>
            <consortium name="The Broad Institute Genome Sequencing Center for Infectious Disease"/>
            <person name="Wu L."/>
            <person name="Ma J."/>
        </authorList>
    </citation>
    <scope>NUCLEOTIDE SEQUENCE [LARGE SCALE GENOMIC DNA]</scope>
    <source>
        <strain evidence="2 3">JCM 14546</strain>
    </source>
</reference>
<evidence type="ECO:0000256" key="1">
    <source>
        <dbReference type="SAM" id="MobiDB-lite"/>
    </source>
</evidence>
<keyword evidence="3" id="KW-1185">Reference proteome</keyword>
<feature type="region of interest" description="Disordered" evidence="1">
    <location>
        <begin position="1"/>
        <end position="20"/>
    </location>
</feature>
<gene>
    <name evidence="2" type="ORF">GCM10009755_20380</name>
</gene>
<evidence type="ECO:0000313" key="2">
    <source>
        <dbReference type="EMBL" id="GAA2009508.1"/>
    </source>
</evidence>
<dbReference type="EMBL" id="BAAANO010000018">
    <property type="protein sequence ID" value="GAA2009508.1"/>
    <property type="molecule type" value="Genomic_DNA"/>
</dbReference>
<proteinExistence type="predicted"/>
<evidence type="ECO:0000313" key="3">
    <source>
        <dbReference type="Proteomes" id="UP001500755"/>
    </source>
</evidence>
<dbReference type="Proteomes" id="UP001500755">
    <property type="component" value="Unassembled WGS sequence"/>
</dbReference>
<comment type="caution">
    <text evidence="2">The sequence shown here is derived from an EMBL/GenBank/DDBJ whole genome shotgun (WGS) entry which is preliminary data.</text>
</comment>